<dbReference type="EMBL" id="CP046322">
    <property type="protein sequence ID" value="QGS35289.1"/>
    <property type="molecule type" value="Genomic_DNA"/>
</dbReference>
<dbReference type="KEGG" id="cxe:FOB82_10465"/>
<evidence type="ECO:0000313" key="1">
    <source>
        <dbReference type="EMBL" id="QGS35289.1"/>
    </source>
</evidence>
<reference evidence="1 2" key="1">
    <citation type="submission" date="2019-11" db="EMBL/GenBank/DDBJ databases">
        <title>FDA dAtabase for Regulatory Grade micrObial Sequences (FDA-ARGOS): Supporting development and validation of Infectious Disease Dx tests.</title>
        <authorList>
            <person name="Kerrigan L."/>
            <person name="Long C."/>
            <person name="Tallon L."/>
            <person name="Sadzewicz L."/>
            <person name="Vavikolanu K."/>
            <person name="Mehta A."/>
            <person name="Aluvathingal J."/>
            <person name="Nadendla S."/>
            <person name="Yan Y."/>
            <person name="Sichtig H."/>
        </authorList>
    </citation>
    <scope>NUCLEOTIDE SEQUENCE [LARGE SCALE GENOMIC DNA]</scope>
    <source>
        <strain evidence="1 2">FDAARGOS_674</strain>
    </source>
</reference>
<accession>A0A6B8TK95</accession>
<dbReference type="RefSeq" id="WP_155870193.1">
    <property type="nucleotide sequence ID" value="NZ_CP046322.1"/>
</dbReference>
<dbReference type="Proteomes" id="UP000426857">
    <property type="component" value="Chromosome"/>
</dbReference>
<proteinExistence type="predicted"/>
<evidence type="ECO:0000313" key="2">
    <source>
        <dbReference type="Proteomes" id="UP000426857"/>
    </source>
</evidence>
<name>A0A6B8TK95_9CORY</name>
<gene>
    <name evidence="1" type="ORF">FOB82_10465</name>
</gene>
<sequence length="97" mass="10488">MTEMKYKYRELCAHAPIDIGVGTSGRDGGDASETTLELRPAPGFQMSAFIGTRKKALVIDEGDLISISLDFKGDAELEVLREILTTASELLDELLAA</sequence>
<dbReference type="AlphaFoldDB" id="A0A6B8TK95"/>
<protein>
    <submittedName>
        <fullName evidence="1">Uncharacterized protein</fullName>
    </submittedName>
</protein>
<organism evidence="1 2">
    <name type="scientific">Corynebacterium xerosis</name>
    <dbReference type="NCBI Taxonomy" id="1725"/>
    <lineage>
        <taxon>Bacteria</taxon>
        <taxon>Bacillati</taxon>
        <taxon>Actinomycetota</taxon>
        <taxon>Actinomycetes</taxon>
        <taxon>Mycobacteriales</taxon>
        <taxon>Corynebacteriaceae</taxon>
        <taxon>Corynebacterium</taxon>
    </lineage>
</organism>